<comment type="catalytic activity">
    <reaction evidence="1">
        <text>ATP + protein L-histidine = ADP + protein N-phospho-L-histidine.</text>
        <dbReference type="EC" id="2.7.13.3"/>
    </reaction>
</comment>
<keyword evidence="21" id="KW-1185">Reference proteome</keyword>
<evidence type="ECO:0000256" key="10">
    <source>
        <dbReference type="ARBA" id="ARBA00022777"/>
    </source>
</evidence>
<dbReference type="SUPFAM" id="SSF55785">
    <property type="entry name" value="PYP-like sensor domain (PAS domain)"/>
    <property type="match status" value="1"/>
</dbReference>
<dbReference type="PROSITE" id="PS50112">
    <property type="entry name" value="PAS"/>
    <property type="match status" value="1"/>
</dbReference>
<dbReference type="PATRIC" id="fig|1173022.3.peg.2015"/>
<dbReference type="KEGG" id="cep:Cri9333_1867"/>
<dbReference type="InterPro" id="IPR003018">
    <property type="entry name" value="GAF"/>
</dbReference>
<dbReference type="InterPro" id="IPR036890">
    <property type="entry name" value="HATPase_C_sf"/>
</dbReference>
<dbReference type="Gene3D" id="1.10.287.130">
    <property type="match status" value="1"/>
</dbReference>
<dbReference type="PANTHER" id="PTHR43547:SF2">
    <property type="entry name" value="HYBRID SIGNAL TRANSDUCTION HISTIDINE KINASE C"/>
    <property type="match status" value="1"/>
</dbReference>
<feature type="transmembrane region" description="Helical" evidence="16">
    <location>
        <begin position="52"/>
        <end position="82"/>
    </location>
</feature>
<dbReference type="CDD" id="cd00082">
    <property type="entry name" value="HisKA"/>
    <property type="match status" value="1"/>
</dbReference>
<evidence type="ECO:0000256" key="7">
    <source>
        <dbReference type="ARBA" id="ARBA00022679"/>
    </source>
</evidence>
<evidence type="ECO:0000313" key="20">
    <source>
        <dbReference type="EMBL" id="AFZ12751.1"/>
    </source>
</evidence>
<dbReference type="InterPro" id="IPR005467">
    <property type="entry name" value="His_kinase_dom"/>
</dbReference>
<dbReference type="Pfam" id="PF13426">
    <property type="entry name" value="PAS_9"/>
    <property type="match status" value="1"/>
</dbReference>
<protein>
    <recommendedName>
        <fullName evidence="4">histidine kinase</fullName>
        <ecNumber evidence="4">2.7.13.3</ecNumber>
    </recommendedName>
</protein>
<evidence type="ECO:0000256" key="4">
    <source>
        <dbReference type="ARBA" id="ARBA00012438"/>
    </source>
</evidence>
<dbReference type="EC" id="2.7.13.3" evidence="4"/>
<evidence type="ECO:0000256" key="9">
    <source>
        <dbReference type="ARBA" id="ARBA00022741"/>
    </source>
</evidence>
<feature type="transmembrane region" description="Helical" evidence="16">
    <location>
        <begin position="102"/>
        <end position="122"/>
    </location>
</feature>
<organism evidence="20 21">
    <name type="scientific">Crinalium epipsammum PCC 9333</name>
    <dbReference type="NCBI Taxonomy" id="1173022"/>
    <lineage>
        <taxon>Bacteria</taxon>
        <taxon>Bacillati</taxon>
        <taxon>Cyanobacteriota</taxon>
        <taxon>Cyanophyceae</taxon>
        <taxon>Gomontiellales</taxon>
        <taxon>Gomontiellaceae</taxon>
        <taxon>Crinalium</taxon>
    </lineage>
</organism>
<evidence type="ECO:0000256" key="13">
    <source>
        <dbReference type="ARBA" id="ARBA00023012"/>
    </source>
</evidence>
<evidence type="ECO:0000313" key="21">
    <source>
        <dbReference type="Proteomes" id="UP000010472"/>
    </source>
</evidence>
<dbReference type="Pfam" id="PF13185">
    <property type="entry name" value="GAF_2"/>
    <property type="match status" value="1"/>
</dbReference>
<dbReference type="SMART" id="SM00388">
    <property type="entry name" value="HisKA"/>
    <property type="match status" value="1"/>
</dbReference>
<evidence type="ECO:0000256" key="11">
    <source>
        <dbReference type="ARBA" id="ARBA00022840"/>
    </source>
</evidence>
<proteinExistence type="predicted"/>
<dbReference type="GO" id="GO:0000155">
    <property type="term" value="F:phosphorelay sensor kinase activity"/>
    <property type="evidence" value="ECO:0007669"/>
    <property type="project" value="InterPro"/>
</dbReference>
<keyword evidence="13" id="KW-0902">Two-component regulatory system</keyword>
<keyword evidence="8 16" id="KW-0812">Transmembrane</keyword>
<feature type="region of interest" description="Disordered" evidence="15">
    <location>
        <begin position="689"/>
        <end position="718"/>
    </location>
</feature>
<dbReference type="InterPro" id="IPR038318">
    <property type="entry name" value="KdpD_sf"/>
</dbReference>
<dbReference type="OrthoDB" id="499174at2"/>
<gene>
    <name evidence="20" type="ORF">Cri9333_1867</name>
</gene>
<dbReference type="Pfam" id="PF02518">
    <property type="entry name" value="HATPase_c"/>
    <property type="match status" value="1"/>
</dbReference>
<dbReference type="PANTHER" id="PTHR43547">
    <property type="entry name" value="TWO-COMPONENT HISTIDINE KINASE"/>
    <property type="match status" value="1"/>
</dbReference>
<keyword evidence="10 20" id="KW-0418">Kinase</keyword>
<keyword evidence="5" id="KW-1003">Cell membrane</keyword>
<dbReference type="FunFam" id="3.30.565.10:FF:000023">
    <property type="entry name" value="PAS domain-containing sensor histidine kinase"/>
    <property type="match status" value="1"/>
</dbReference>
<name>K9VXR3_9CYAN</name>
<dbReference type="SUPFAM" id="SSF47384">
    <property type="entry name" value="Homodimeric domain of signal transducing histidine kinase"/>
    <property type="match status" value="1"/>
</dbReference>
<keyword evidence="7 20" id="KW-0808">Transferase</keyword>
<reference evidence="20 21" key="1">
    <citation type="submission" date="2012-06" db="EMBL/GenBank/DDBJ databases">
        <title>Finished chromosome of genome of Crinalium epipsammum PCC 9333.</title>
        <authorList>
            <consortium name="US DOE Joint Genome Institute"/>
            <person name="Gugger M."/>
            <person name="Coursin T."/>
            <person name="Rippka R."/>
            <person name="Tandeau De Marsac N."/>
            <person name="Huntemann M."/>
            <person name="Wei C.-L."/>
            <person name="Han J."/>
            <person name="Detter J.C."/>
            <person name="Han C."/>
            <person name="Tapia R."/>
            <person name="Davenport K."/>
            <person name="Daligault H."/>
            <person name="Erkkila T."/>
            <person name="Gu W."/>
            <person name="Munk A.C.C."/>
            <person name="Teshima H."/>
            <person name="Xu Y."/>
            <person name="Chain P."/>
            <person name="Chen A."/>
            <person name="Krypides N."/>
            <person name="Mavromatis K."/>
            <person name="Markowitz V."/>
            <person name="Szeto E."/>
            <person name="Ivanova N."/>
            <person name="Mikhailova N."/>
            <person name="Ovchinnikova G."/>
            <person name="Pagani I."/>
            <person name="Pati A."/>
            <person name="Goodwin L."/>
            <person name="Peters L."/>
            <person name="Pitluck S."/>
            <person name="Woyke T."/>
            <person name="Kerfeld C."/>
        </authorList>
    </citation>
    <scope>NUCLEOTIDE SEQUENCE [LARGE SCALE GENOMIC DNA]</scope>
    <source>
        <strain evidence="20 21">PCC 9333</strain>
    </source>
</reference>
<dbReference type="SMART" id="SM00387">
    <property type="entry name" value="HATPase_c"/>
    <property type="match status" value="1"/>
</dbReference>
<dbReference type="CDD" id="cd00130">
    <property type="entry name" value="PAS"/>
    <property type="match status" value="1"/>
</dbReference>
<evidence type="ECO:0000256" key="1">
    <source>
        <dbReference type="ARBA" id="ARBA00000085"/>
    </source>
</evidence>
<dbReference type="EMBL" id="CP003620">
    <property type="protein sequence ID" value="AFZ12751.1"/>
    <property type="molecule type" value="Genomic_DNA"/>
</dbReference>
<dbReference type="InterPro" id="IPR003594">
    <property type="entry name" value="HATPase_dom"/>
</dbReference>
<accession>K9VXR3</accession>
<evidence type="ECO:0000256" key="3">
    <source>
        <dbReference type="ARBA" id="ARBA00004236"/>
    </source>
</evidence>
<dbReference type="InterPro" id="IPR000700">
    <property type="entry name" value="PAS-assoc_C"/>
</dbReference>
<dbReference type="SMART" id="SM00065">
    <property type="entry name" value="GAF"/>
    <property type="match status" value="1"/>
</dbReference>
<feature type="compositionally biased region" description="Polar residues" evidence="15">
    <location>
        <begin position="698"/>
        <end position="708"/>
    </location>
</feature>
<evidence type="ECO:0000256" key="14">
    <source>
        <dbReference type="ARBA" id="ARBA00023136"/>
    </source>
</evidence>
<dbReference type="InterPro" id="IPR025201">
    <property type="entry name" value="KdpD_TM"/>
</dbReference>
<dbReference type="Pfam" id="PF00512">
    <property type="entry name" value="HisKA"/>
    <property type="match status" value="1"/>
</dbReference>
<dbReference type="eggNOG" id="COG2205">
    <property type="taxonomic scope" value="Bacteria"/>
</dbReference>
<dbReference type="Gene3D" id="3.30.565.10">
    <property type="entry name" value="Histidine kinase-like ATPase, C-terminal domain"/>
    <property type="match status" value="1"/>
</dbReference>
<dbReference type="Gene3D" id="1.20.120.620">
    <property type="entry name" value="Backbone structure of the membrane domain of e. Coli histidine kinase receptor kdpd"/>
    <property type="match status" value="1"/>
</dbReference>
<dbReference type="PRINTS" id="PR00344">
    <property type="entry name" value="BCTRLSENSOR"/>
</dbReference>
<dbReference type="InterPro" id="IPR036097">
    <property type="entry name" value="HisK_dim/P_sf"/>
</dbReference>
<evidence type="ECO:0000259" key="17">
    <source>
        <dbReference type="PROSITE" id="PS50109"/>
    </source>
</evidence>
<evidence type="ECO:0000256" key="16">
    <source>
        <dbReference type="SAM" id="Phobius"/>
    </source>
</evidence>
<dbReference type="GO" id="GO:0005524">
    <property type="term" value="F:ATP binding"/>
    <property type="evidence" value="ECO:0007669"/>
    <property type="project" value="UniProtKB-KW"/>
</dbReference>
<feature type="compositionally biased region" description="Basic residues" evidence="15">
    <location>
        <begin position="709"/>
        <end position="718"/>
    </location>
</feature>
<evidence type="ECO:0000256" key="15">
    <source>
        <dbReference type="SAM" id="MobiDB-lite"/>
    </source>
</evidence>
<evidence type="ECO:0000259" key="19">
    <source>
        <dbReference type="PROSITE" id="PS50113"/>
    </source>
</evidence>
<evidence type="ECO:0000256" key="6">
    <source>
        <dbReference type="ARBA" id="ARBA00022553"/>
    </source>
</evidence>
<keyword evidence="11" id="KW-0067">ATP-binding</keyword>
<feature type="domain" description="PAC" evidence="19">
    <location>
        <begin position="218"/>
        <end position="270"/>
    </location>
</feature>
<feature type="transmembrane region" description="Helical" evidence="16">
    <location>
        <begin position="20"/>
        <end position="40"/>
    </location>
</feature>
<dbReference type="InterPro" id="IPR029016">
    <property type="entry name" value="GAF-like_dom_sf"/>
</dbReference>
<evidence type="ECO:0000256" key="5">
    <source>
        <dbReference type="ARBA" id="ARBA00022475"/>
    </source>
</evidence>
<dbReference type="AlphaFoldDB" id="K9VXR3"/>
<comment type="subcellular location">
    <subcellularLocation>
        <location evidence="3">Cell membrane</location>
    </subcellularLocation>
    <subcellularLocation>
        <location evidence="2">Membrane</location>
        <topology evidence="2">Multi-pass membrane protein</topology>
    </subcellularLocation>
</comment>
<feature type="domain" description="Histidine kinase" evidence="17">
    <location>
        <begin position="467"/>
        <end position="685"/>
    </location>
</feature>
<dbReference type="PROSITE" id="PS50109">
    <property type="entry name" value="HIS_KIN"/>
    <property type="match status" value="1"/>
</dbReference>
<dbReference type="RefSeq" id="WP_015202868.1">
    <property type="nucleotide sequence ID" value="NC_019753.1"/>
</dbReference>
<dbReference type="eggNOG" id="COG2202">
    <property type="taxonomic scope" value="Bacteria"/>
</dbReference>
<dbReference type="Pfam" id="PF13493">
    <property type="entry name" value="DUF4118"/>
    <property type="match status" value="1"/>
</dbReference>
<evidence type="ECO:0000256" key="2">
    <source>
        <dbReference type="ARBA" id="ARBA00004141"/>
    </source>
</evidence>
<keyword evidence="12 16" id="KW-1133">Transmembrane helix</keyword>
<dbReference type="SUPFAM" id="SSF55781">
    <property type="entry name" value="GAF domain-like"/>
    <property type="match status" value="1"/>
</dbReference>
<dbReference type="NCBIfam" id="TIGR00229">
    <property type="entry name" value="sensory_box"/>
    <property type="match status" value="1"/>
</dbReference>
<dbReference type="STRING" id="1173022.Cri9333_1867"/>
<dbReference type="Gene3D" id="3.30.450.40">
    <property type="match status" value="1"/>
</dbReference>
<dbReference type="InterPro" id="IPR035965">
    <property type="entry name" value="PAS-like_dom_sf"/>
</dbReference>
<sequence>MKFKAGTKGISMLNIKRSQVQGYGVAVLTVAIAIFLKLMLKPWVALEDSPFLVFFVPIMVSAWYGGIGSALLATALGGVVGYLWTPPSSAWSSNSVGDSLRLVIFLLEALCISYFITALQLAQRRSELNKVQAQQNLESLRHSEEGFRLLIDCIKDYAIYRLDPQGYIVSWNEGAERINGYQIGEVIGQHFSRFYTEEELNSGKREQVLKLAAETGRFEDEGWRVRKDGSRFWANVVITALRDQAGNLKGFAKVTRDVTESKRLEAERNQLLVREQASRALAETANEMVQRLQAITDVAIAPLSLEDLLRELLNRISEILRADTAAILMMDYQHNCLVVKAAKGLEEAGGEVCIPIGEGFAGRIALEHQPLIIQQDAYTQVYNAVLSQQQVQSLLGVPLLLDNRLIGVIRVGTLLPRQFNQDDVQLLQLVAERAALAIDRARLNEAERAALTQAQEANRLKDEFLAIVSHELRTPMQSILGWSQMLRKGELKPETVTKALETLERNAKQQARVIDDILDVSRIIRKKISIRLIPLNIAPIIKSAIISISPAAAAKNIQITSTINSSISQILGDPDRLPQIINNLLSNAIKFTPQCGSVEIKLEQMEFNVILTVIDTGQGIEPEVLPYIFDDFRQGDSSRTRTHGGLGLGLTIVRYLVDLHGGTVQADSEGEGKGAKFIVKFPIHQPKLSNEGKGISGEINSSDITSQATKKKARPKYI</sequence>
<evidence type="ECO:0000256" key="8">
    <source>
        <dbReference type="ARBA" id="ARBA00022692"/>
    </source>
</evidence>
<dbReference type="Proteomes" id="UP000010472">
    <property type="component" value="Chromosome"/>
</dbReference>
<dbReference type="InterPro" id="IPR004358">
    <property type="entry name" value="Sig_transdc_His_kin-like_C"/>
</dbReference>
<feature type="domain" description="PAS" evidence="18">
    <location>
        <begin position="143"/>
        <end position="216"/>
    </location>
</feature>
<dbReference type="Gene3D" id="3.30.450.20">
    <property type="entry name" value="PAS domain"/>
    <property type="match status" value="1"/>
</dbReference>
<dbReference type="GO" id="GO:0005886">
    <property type="term" value="C:plasma membrane"/>
    <property type="evidence" value="ECO:0007669"/>
    <property type="project" value="UniProtKB-SubCell"/>
</dbReference>
<keyword evidence="9" id="KW-0547">Nucleotide-binding</keyword>
<dbReference type="InterPro" id="IPR000014">
    <property type="entry name" value="PAS"/>
</dbReference>
<keyword evidence="14 16" id="KW-0472">Membrane</keyword>
<evidence type="ECO:0000259" key="18">
    <source>
        <dbReference type="PROSITE" id="PS50112"/>
    </source>
</evidence>
<dbReference type="PROSITE" id="PS50113">
    <property type="entry name" value="PAC"/>
    <property type="match status" value="1"/>
</dbReference>
<dbReference type="InterPro" id="IPR003661">
    <property type="entry name" value="HisK_dim/P_dom"/>
</dbReference>
<evidence type="ECO:0000256" key="12">
    <source>
        <dbReference type="ARBA" id="ARBA00022989"/>
    </source>
</evidence>
<dbReference type="HOGENOM" id="CLU_000445_114_15_3"/>
<dbReference type="SUPFAM" id="SSF55874">
    <property type="entry name" value="ATPase domain of HSP90 chaperone/DNA topoisomerase II/histidine kinase"/>
    <property type="match status" value="1"/>
</dbReference>
<keyword evidence="6" id="KW-0597">Phosphoprotein</keyword>